<organism evidence="3 4">
    <name type="scientific">Pontibacter qinzhouensis</name>
    <dbReference type="NCBI Taxonomy" id="2603253"/>
    <lineage>
        <taxon>Bacteria</taxon>
        <taxon>Pseudomonadati</taxon>
        <taxon>Bacteroidota</taxon>
        <taxon>Cytophagia</taxon>
        <taxon>Cytophagales</taxon>
        <taxon>Hymenobacteraceae</taxon>
        <taxon>Pontibacter</taxon>
    </lineage>
</organism>
<dbReference type="Proteomes" id="UP000321926">
    <property type="component" value="Unassembled WGS sequence"/>
</dbReference>
<reference evidence="3 4" key="1">
    <citation type="submission" date="2019-08" db="EMBL/GenBank/DDBJ databases">
        <authorList>
            <person name="Shi S."/>
        </authorList>
    </citation>
    <scope>NUCLEOTIDE SEQUENCE [LARGE SCALE GENOMIC DNA]</scope>
    <source>
        <strain evidence="3 4">GY10130</strain>
    </source>
</reference>
<dbReference type="Gene3D" id="3.30.70.270">
    <property type="match status" value="1"/>
</dbReference>
<evidence type="ECO:0000313" key="4">
    <source>
        <dbReference type="Proteomes" id="UP000321926"/>
    </source>
</evidence>
<protein>
    <recommendedName>
        <fullName evidence="2">Reverse transcriptase domain-containing protein</fullName>
    </recommendedName>
</protein>
<gene>
    <name evidence="3" type="ORF">FVR03_23890</name>
</gene>
<dbReference type="InterPro" id="IPR043502">
    <property type="entry name" value="DNA/RNA_pol_sf"/>
</dbReference>
<accession>A0A5C8II03</accession>
<dbReference type="PANTHER" id="PTHR34047:SF8">
    <property type="entry name" value="PROTEIN YKFC"/>
    <property type="match status" value="1"/>
</dbReference>
<evidence type="ECO:0000259" key="2">
    <source>
        <dbReference type="PROSITE" id="PS50878"/>
    </source>
</evidence>
<dbReference type="InterPro" id="IPR000477">
    <property type="entry name" value="RT_dom"/>
</dbReference>
<dbReference type="CDD" id="cd01646">
    <property type="entry name" value="RT_Bac_retron_I"/>
    <property type="match status" value="1"/>
</dbReference>
<dbReference type="AlphaFoldDB" id="A0A5C8II03"/>
<dbReference type="EMBL" id="VRTY01000193">
    <property type="protein sequence ID" value="TXK20947.1"/>
    <property type="molecule type" value="Genomic_DNA"/>
</dbReference>
<dbReference type="OrthoDB" id="9780724at2"/>
<name>A0A5C8II03_9BACT</name>
<evidence type="ECO:0000256" key="1">
    <source>
        <dbReference type="ARBA" id="ARBA00034120"/>
    </source>
</evidence>
<comment type="caution">
    <text evidence="3">The sequence shown here is derived from an EMBL/GenBank/DDBJ whole genome shotgun (WGS) entry which is preliminary data.</text>
</comment>
<dbReference type="SUPFAM" id="SSF56672">
    <property type="entry name" value="DNA/RNA polymerases"/>
    <property type="match status" value="1"/>
</dbReference>
<comment type="similarity">
    <text evidence="1">Belongs to the bacterial reverse transcriptase family.</text>
</comment>
<feature type="domain" description="Reverse transcriptase" evidence="2">
    <location>
        <begin position="1"/>
        <end position="127"/>
    </location>
</feature>
<proteinExistence type="inferred from homology"/>
<keyword evidence="4" id="KW-1185">Reference proteome</keyword>
<dbReference type="InterPro" id="IPR043128">
    <property type="entry name" value="Rev_trsase/Diguanyl_cyclase"/>
</dbReference>
<dbReference type="Pfam" id="PF00078">
    <property type="entry name" value="RVT_1"/>
    <property type="match status" value="1"/>
</dbReference>
<evidence type="ECO:0000313" key="3">
    <source>
        <dbReference type="EMBL" id="TXK20947.1"/>
    </source>
</evidence>
<dbReference type="InterPro" id="IPR051083">
    <property type="entry name" value="GrpII_Intron_Splice-Mob/Def"/>
</dbReference>
<sequence>MALKKKIKSKKVLYLIESAIKNPTIGVGYKREDREKLSNKIGVPQGLSISSILANIYISKVDNLLNTSSFKYIRYVDDILLMSSVLTHNQLLDRVSQELSQLELSLNKNKKEEGFLNEEYEYLGYKFKNGIITVRQSTVNIFIHKIAAKFTWFNYKLKDPNLQTWMANNSTYLKNRFIDIINEKITGAIDDKKRYGWIFYFLEINDLRLLYHLDEIIKSFFKRQAAFDFKTPPETKSFVKSYYHARHYPTAGYIHNYNFYDSPDKKESLLRRYGIFNPSLKYSETEINISFNKLKFENIYELDLDLGELY</sequence>
<dbReference type="PANTHER" id="PTHR34047">
    <property type="entry name" value="NUCLEAR INTRON MATURASE 1, MITOCHONDRIAL-RELATED"/>
    <property type="match status" value="1"/>
</dbReference>
<dbReference type="PROSITE" id="PS50878">
    <property type="entry name" value="RT_POL"/>
    <property type="match status" value="1"/>
</dbReference>